<evidence type="ECO:0000256" key="1">
    <source>
        <dbReference type="SAM" id="SignalP"/>
    </source>
</evidence>
<organism evidence="2 3">
    <name type="scientific">Chryseobacterium formosense</name>
    <dbReference type="NCBI Taxonomy" id="236814"/>
    <lineage>
        <taxon>Bacteria</taxon>
        <taxon>Pseudomonadati</taxon>
        <taxon>Bacteroidota</taxon>
        <taxon>Flavobacteriia</taxon>
        <taxon>Flavobacteriales</taxon>
        <taxon>Weeksellaceae</taxon>
        <taxon>Chryseobacterium group</taxon>
        <taxon>Chryseobacterium</taxon>
    </lineage>
</organism>
<dbReference type="PROSITE" id="PS51257">
    <property type="entry name" value="PROKAR_LIPOPROTEIN"/>
    <property type="match status" value="1"/>
</dbReference>
<dbReference type="EMBL" id="JPRP01000002">
    <property type="protein sequence ID" value="KFE98474.1"/>
    <property type="molecule type" value="Genomic_DNA"/>
</dbReference>
<feature type="signal peptide" evidence="1">
    <location>
        <begin position="1"/>
        <end position="25"/>
    </location>
</feature>
<sequence length="186" mass="20704">MKKLMVLKTVLIMLALMLTSCDDNYEPTPVAVTDVNGNYKAKQIVSQGNTGTEKINEFMAKDSVIIFKDFPVKEIVQAVVKNPVKVETALAEMGKIEYKLNYTSKLNLNNNTVELTFSPKILNLEIPVDGTIKNTVITLAGKQKGYFVGQDWSLRFGIVAEKITVDGAAVSPFEIIKYDFPYCLKN</sequence>
<keyword evidence="3" id="KW-1185">Reference proteome</keyword>
<comment type="caution">
    <text evidence="2">The sequence shown here is derived from an EMBL/GenBank/DDBJ whole genome shotgun (WGS) entry which is preliminary data.</text>
</comment>
<dbReference type="Proteomes" id="UP000028713">
    <property type="component" value="Unassembled WGS sequence"/>
</dbReference>
<dbReference type="STRING" id="236814.IX39_13640"/>
<feature type="chain" id="PRO_5001800340" description="DUF4840 domain-containing protein" evidence="1">
    <location>
        <begin position="26"/>
        <end position="186"/>
    </location>
</feature>
<dbReference type="eggNOG" id="ENOG50333X4">
    <property type="taxonomic scope" value="Bacteria"/>
</dbReference>
<dbReference type="RefSeq" id="WP_034677692.1">
    <property type="nucleotide sequence ID" value="NZ_FPAP01000002.1"/>
</dbReference>
<dbReference type="InterPro" id="IPR032293">
    <property type="entry name" value="DUF4840"/>
</dbReference>
<keyword evidence="1" id="KW-0732">Signal</keyword>
<dbReference type="Pfam" id="PF16128">
    <property type="entry name" value="DUF4840"/>
    <property type="match status" value="1"/>
</dbReference>
<dbReference type="AlphaFoldDB" id="A0A085Z211"/>
<dbReference type="OrthoDB" id="1266755at2"/>
<proteinExistence type="predicted"/>
<accession>A0A085Z211</accession>
<evidence type="ECO:0000313" key="2">
    <source>
        <dbReference type="EMBL" id="KFE98474.1"/>
    </source>
</evidence>
<evidence type="ECO:0008006" key="4">
    <source>
        <dbReference type="Google" id="ProtNLM"/>
    </source>
</evidence>
<gene>
    <name evidence="2" type="ORF">IX39_13640</name>
</gene>
<reference evidence="2 3" key="1">
    <citation type="submission" date="2014-07" db="EMBL/GenBank/DDBJ databases">
        <title>Genome of Chryseobacterium formosense LMG 24722.</title>
        <authorList>
            <person name="Pipes S.E."/>
            <person name="Stropko S.J."/>
            <person name="Newman J.D."/>
        </authorList>
    </citation>
    <scope>NUCLEOTIDE SEQUENCE [LARGE SCALE GENOMIC DNA]</scope>
    <source>
        <strain evidence="2 3">LMG 24722</strain>
    </source>
</reference>
<evidence type="ECO:0000313" key="3">
    <source>
        <dbReference type="Proteomes" id="UP000028713"/>
    </source>
</evidence>
<name>A0A085Z211_9FLAO</name>
<protein>
    <recommendedName>
        <fullName evidence="4">DUF4840 domain-containing protein</fullName>
    </recommendedName>
</protein>